<keyword evidence="2" id="KW-0808">Transferase</keyword>
<evidence type="ECO:0000256" key="1">
    <source>
        <dbReference type="ARBA" id="ARBA00006479"/>
    </source>
</evidence>
<dbReference type="InterPro" id="IPR049874">
    <property type="entry name" value="ROK_cs"/>
</dbReference>
<dbReference type="Gene3D" id="3.30.420.40">
    <property type="match status" value="2"/>
</dbReference>
<dbReference type="CDD" id="cd23763">
    <property type="entry name" value="ASKHA_ATPase_ROK"/>
    <property type="match status" value="1"/>
</dbReference>
<proteinExistence type="inferred from homology"/>
<accession>A0A0R1XH86</accession>
<dbReference type="Proteomes" id="UP000050949">
    <property type="component" value="Unassembled WGS sequence"/>
</dbReference>
<dbReference type="PANTHER" id="PTHR18964:SF149">
    <property type="entry name" value="BIFUNCTIONAL UDP-N-ACETYLGLUCOSAMINE 2-EPIMERASE_N-ACETYLMANNOSAMINE KINASE"/>
    <property type="match status" value="1"/>
</dbReference>
<name>A0A0R1XH86_9LACO</name>
<protein>
    <submittedName>
        <fullName evidence="2">Glucokinase</fullName>
    </submittedName>
</protein>
<dbReference type="Pfam" id="PF00480">
    <property type="entry name" value="ROK"/>
    <property type="match status" value="1"/>
</dbReference>
<sequence length="312" mass="32304">MMAYTIGVDLGGTNIKIGLFADRQRLIDQHWTPTPAKAPPAQTLQAITAGIQAMLAQHPGDLTAIGLGIPGLVDAQRGISMFSPNFPLWQDVPVGAVLHKEFGVPVRIDNDVRVNTIGEWRLGAGQGESNLVMLTIGTGLGAGVVVDGHLLRGATNSAGEIGHMNMFRHGRPCNCGSAGCLSRYVSAVGIVQTYREKRAALDLPAVAAATPKTIQVAAEAGEAAAIATYQAAGTLLGFGLTNIVNMYNPAVIIIGGGVAGAGDWLLRPARQVVADHALAIPGRACRIVTAQLGNTAGMCGAAQLVRKESVPQ</sequence>
<gene>
    <name evidence="2" type="ORF">FC91_GL000521</name>
</gene>
<dbReference type="InterPro" id="IPR043129">
    <property type="entry name" value="ATPase_NBD"/>
</dbReference>
<dbReference type="SUPFAM" id="SSF53067">
    <property type="entry name" value="Actin-like ATPase domain"/>
    <property type="match status" value="1"/>
</dbReference>
<comment type="similarity">
    <text evidence="1">Belongs to the ROK (NagC/XylR) family.</text>
</comment>
<dbReference type="OrthoDB" id="9810372at2"/>
<dbReference type="PROSITE" id="PS01125">
    <property type="entry name" value="ROK"/>
    <property type="match status" value="1"/>
</dbReference>
<dbReference type="RefSeq" id="WP_027828894.1">
    <property type="nucleotide sequence ID" value="NZ_AUEH01000032.1"/>
</dbReference>
<dbReference type="eggNOG" id="COG1940">
    <property type="taxonomic scope" value="Bacteria"/>
</dbReference>
<dbReference type="EMBL" id="AZFW01000013">
    <property type="protein sequence ID" value="KRM29502.1"/>
    <property type="molecule type" value="Genomic_DNA"/>
</dbReference>
<evidence type="ECO:0000313" key="3">
    <source>
        <dbReference type="Proteomes" id="UP000050949"/>
    </source>
</evidence>
<comment type="caution">
    <text evidence="2">The sequence shown here is derived from an EMBL/GenBank/DDBJ whole genome shotgun (WGS) entry which is preliminary data.</text>
</comment>
<dbReference type="GO" id="GO:0016301">
    <property type="term" value="F:kinase activity"/>
    <property type="evidence" value="ECO:0007669"/>
    <property type="project" value="UniProtKB-KW"/>
</dbReference>
<organism evidence="2 3">
    <name type="scientific">Schleiferilactobacillus harbinensis DSM 16991</name>
    <dbReference type="NCBI Taxonomy" id="1122147"/>
    <lineage>
        <taxon>Bacteria</taxon>
        <taxon>Bacillati</taxon>
        <taxon>Bacillota</taxon>
        <taxon>Bacilli</taxon>
        <taxon>Lactobacillales</taxon>
        <taxon>Lactobacillaceae</taxon>
        <taxon>Schleiferilactobacillus</taxon>
    </lineage>
</organism>
<dbReference type="AlphaFoldDB" id="A0A0R1XH86"/>
<dbReference type="InterPro" id="IPR000600">
    <property type="entry name" value="ROK"/>
</dbReference>
<evidence type="ECO:0000313" key="2">
    <source>
        <dbReference type="EMBL" id="KRM29502.1"/>
    </source>
</evidence>
<reference evidence="2 3" key="1">
    <citation type="journal article" date="2015" name="Genome Announc.">
        <title>Expanding the biotechnology potential of lactobacilli through comparative genomics of 213 strains and associated genera.</title>
        <authorList>
            <person name="Sun Z."/>
            <person name="Harris H.M."/>
            <person name="McCann A."/>
            <person name="Guo C."/>
            <person name="Argimon S."/>
            <person name="Zhang W."/>
            <person name="Yang X."/>
            <person name="Jeffery I.B."/>
            <person name="Cooney J.C."/>
            <person name="Kagawa T.F."/>
            <person name="Liu W."/>
            <person name="Song Y."/>
            <person name="Salvetti E."/>
            <person name="Wrobel A."/>
            <person name="Rasinkangas P."/>
            <person name="Parkhill J."/>
            <person name="Rea M.C."/>
            <person name="O'Sullivan O."/>
            <person name="Ritari J."/>
            <person name="Douillard F.P."/>
            <person name="Paul Ross R."/>
            <person name="Yang R."/>
            <person name="Briner A.E."/>
            <person name="Felis G.E."/>
            <person name="de Vos W.M."/>
            <person name="Barrangou R."/>
            <person name="Klaenhammer T.R."/>
            <person name="Caufield P.W."/>
            <person name="Cui Y."/>
            <person name="Zhang H."/>
            <person name="O'Toole P.W."/>
        </authorList>
    </citation>
    <scope>NUCLEOTIDE SEQUENCE [LARGE SCALE GENOMIC DNA]</scope>
    <source>
        <strain evidence="2 3">DSM 16991</strain>
    </source>
</reference>
<keyword evidence="2" id="KW-0418">Kinase</keyword>
<dbReference type="PANTHER" id="PTHR18964">
    <property type="entry name" value="ROK (REPRESSOR, ORF, KINASE) FAMILY"/>
    <property type="match status" value="1"/>
</dbReference>
<dbReference type="PATRIC" id="fig|1122147.4.peg.541"/>